<reference evidence="2 3" key="1">
    <citation type="submission" date="2019-08" db="EMBL/GenBank/DDBJ databases">
        <authorList>
            <person name="Peeters C."/>
        </authorList>
    </citation>
    <scope>NUCLEOTIDE SEQUENCE [LARGE SCALE GENOMIC DNA]</scope>
    <source>
        <strain evidence="2 3">LMG 31118</strain>
    </source>
</reference>
<proteinExistence type="predicted"/>
<name>A0A5E5AN92_9BURK</name>
<dbReference type="InterPro" id="IPR001387">
    <property type="entry name" value="Cro/C1-type_HTH"/>
</dbReference>
<organism evidence="2 3">
    <name type="scientific">Pandoraea captiosa</name>
    <dbReference type="NCBI Taxonomy" id="2508302"/>
    <lineage>
        <taxon>Bacteria</taxon>
        <taxon>Pseudomonadati</taxon>
        <taxon>Pseudomonadota</taxon>
        <taxon>Betaproteobacteria</taxon>
        <taxon>Burkholderiales</taxon>
        <taxon>Burkholderiaceae</taxon>
        <taxon>Pandoraea</taxon>
    </lineage>
</organism>
<keyword evidence="3" id="KW-1185">Reference proteome</keyword>
<dbReference type="GO" id="GO:0003677">
    <property type="term" value="F:DNA binding"/>
    <property type="evidence" value="ECO:0007669"/>
    <property type="project" value="InterPro"/>
</dbReference>
<sequence length="138" mass="14708">MQINDRLAAERERLRLTQTEMAKRLGVAFRTYCDYEAGKSQPKAGTLVAARDIGVDVLFVLTGEVSPSALSADEADLVRRFREATDAVRAAALGALIGGAAPATVRQNFHGGVNIGQQITGDVTAPQTFTFGGTKKKK</sequence>
<gene>
    <name evidence="2" type="ORF">PCA31118_04834</name>
</gene>
<accession>A0A5E5AN92</accession>
<evidence type="ECO:0000313" key="3">
    <source>
        <dbReference type="Proteomes" id="UP000414136"/>
    </source>
</evidence>
<dbReference type="AlphaFoldDB" id="A0A5E5AN92"/>
<dbReference type="Gene3D" id="1.10.260.40">
    <property type="entry name" value="lambda repressor-like DNA-binding domains"/>
    <property type="match status" value="1"/>
</dbReference>
<dbReference type="SUPFAM" id="SSF47413">
    <property type="entry name" value="lambda repressor-like DNA-binding domains"/>
    <property type="match status" value="1"/>
</dbReference>
<dbReference type="OrthoDB" id="7011085at2"/>
<dbReference type="InterPro" id="IPR010982">
    <property type="entry name" value="Lambda_DNA-bd_dom_sf"/>
</dbReference>
<dbReference type="PROSITE" id="PS50943">
    <property type="entry name" value="HTH_CROC1"/>
    <property type="match status" value="1"/>
</dbReference>
<dbReference type="SMART" id="SM00530">
    <property type="entry name" value="HTH_XRE"/>
    <property type="match status" value="1"/>
</dbReference>
<evidence type="ECO:0000259" key="1">
    <source>
        <dbReference type="PROSITE" id="PS50943"/>
    </source>
</evidence>
<dbReference type="EMBL" id="CABPSQ010000014">
    <property type="protein sequence ID" value="VVE74748.1"/>
    <property type="molecule type" value="Genomic_DNA"/>
</dbReference>
<dbReference type="RefSeq" id="WP_150627476.1">
    <property type="nucleotide sequence ID" value="NZ_CABPSQ010000014.1"/>
</dbReference>
<evidence type="ECO:0000313" key="2">
    <source>
        <dbReference type="EMBL" id="VVE74748.1"/>
    </source>
</evidence>
<protein>
    <submittedName>
        <fullName evidence="2">Transcriptional regulator</fullName>
    </submittedName>
</protein>
<feature type="domain" description="HTH cro/C1-type" evidence="1">
    <location>
        <begin position="7"/>
        <end position="49"/>
    </location>
</feature>
<dbReference type="Proteomes" id="UP000414136">
    <property type="component" value="Unassembled WGS sequence"/>
</dbReference>
<dbReference type="CDD" id="cd00093">
    <property type="entry name" value="HTH_XRE"/>
    <property type="match status" value="1"/>
</dbReference>
<dbReference type="Pfam" id="PF01381">
    <property type="entry name" value="HTH_3"/>
    <property type="match status" value="1"/>
</dbReference>